<gene>
    <name evidence="1" type="ORF">JR316_002819</name>
</gene>
<protein>
    <recommendedName>
        <fullName evidence="2">F-box domain-containing protein</fullName>
    </recommendedName>
</protein>
<sequence length="579" mass="65609">MASGGSAVTTTSLDELDISPVTSPISKLSDDILLLIFMTNVRIESNVPLYVFVDIMKRPLTTARMSSQVCRSWRHLLLNSPSIWGRLIQLDVLDQRSGNWREEVLRRTGSSPLWVSGNVSGTCENPTPVRLYFYSLLYNRTCWERIERLNIIVHGSKMTDRAWDTFLLPAPNLQLFEVYFPHIEEPLFLGTFSADSTKRLFGNHAPLLREFHGDGVDFSVDSAWLANLHDIAVPSRLTVPEILELLQHMPLLESFFIPSSDATENWVPIGLFPRVDLPTLTVLLLSNTLPTCSTLLEHIYPATSCSLSLTTNAYYNPSLITKGVLRAIREHLPRFIHNYFATHKIQRLKMRFHDDLFHFEDESPRLAPHIFFNVCVRTKPGSSSLPTESIHDLSELLFPIFVKYASDSPSHFSSVTGLSLDMRHLETSSLKHIYSLLCALPALRRLRTSEDTLVFLLSVEDLRKNDSSATKPPILFTSLGVLQLTYLDPDLFTLSGHNHGSLFPFLKGRVEANKPIDVLDLKLCGPDTLRDMNFIDEMKGLEVQWTEDDGEYSYICGSGMPDRLEFGTRFGWNVHDPLT</sequence>
<name>A0A8H7Y6E6_PSICU</name>
<dbReference type="AlphaFoldDB" id="A0A8H7Y6E6"/>
<proteinExistence type="predicted"/>
<organism evidence="1">
    <name type="scientific">Psilocybe cubensis</name>
    <name type="common">Psychedelic mushroom</name>
    <name type="synonym">Stropharia cubensis</name>
    <dbReference type="NCBI Taxonomy" id="181762"/>
    <lineage>
        <taxon>Eukaryota</taxon>
        <taxon>Fungi</taxon>
        <taxon>Dikarya</taxon>
        <taxon>Basidiomycota</taxon>
        <taxon>Agaricomycotina</taxon>
        <taxon>Agaricomycetes</taxon>
        <taxon>Agaricomycetidae</taxon>
        <taxon>Agaricales</taxon>
        <taxon>Agaricineae</taxon>
        <taxon>Strophariaceae</taxon>
        <taxon>Psilocybe</taxon>
    </lineage>
</organism>
<comment type="caution">
    <text evidence="1">The sequence shown here is derived from an EMBL/GenBank/DDBJ whole genome shotgun (WGS) entry which is preliminary data.</text>
</comment>
<evidence type="ECO:0008006" key="2">
    <source>
        <dbReference type="Google" id="ProtNLM"/>
    </source>
</evidence>
<dbReference type="Gene3D" id="1.20.1280.50">
    <property type="match status" value="1"/>
</dbReference>
<evidence type="ECO:0000313" key="1">
    <source>
        <dbReference type="EMBL" id="KAG5173307.1"/>
    </source>
</evidence>
<reference evidence="1" key="1">
    <citation type="submission" date="2021-02" db="EMBL/GenBank/DDBJ databases">
        <title>Psilocybe cubensis genome.</title>
        <authorList>
            <person name="Mckernan K.J."/>
            <person name="Crawford S."/>
            <person name="Trippe A."/>
            <person name="Kane L.T."/>
            <person name="Mclaughlin S."/>
        </authorList>
    </citation>
    <scope>NUCLEOTIDE SEQUENCE [LARGE SCALE GENOMIC DNA]</scope>
    <source>
        <strain evidence="1">MGC-MH-2018</strain>
    </source>
</reference>
<dbReference type="EMBL" id="JAFIQS010000002">
    <property type="protein sequence ID" value="KAG5173307.1"/>
    <property type="molecule type" value="Genomic_DNA"/>
</dbReference>
<accession>A0A8H7Y6E6</accession>